<name>A0A7R8V6S8_HERIL</name>
<feature type="region of interest" description="Disordered" evidence="6">
    <location>
        <begin position="139"/>
        <end position="162"/>
    </location>
</feature>
<feature type="region of interest" description="Disordered" evidence="6">
    <location>
        <begin position="668"/>
        <end position="751"/>
    </location>
</feature>
<dbReference type="PANTHER" id="PTHR45789">
    <property type="entry name" value="FI18025P1"/>
    <property type="match status" value="1"/>
</dbReference>
<dbReference type="GO" id="GO:0000978">
    <property type="term" value="F:RNA polymerase II cis-regulatory region sequence-specific DNA binding"/>
    <property type="evidence" value="ECO:0007669"/>
    <property type="project" value="TreeGrafter"/>
</dbReference>
<dbReference type="PROSITE" id="PS50118">
    <property type="entry name" value="HMG_BOX_2"/>
    <property type="match status" value="1"/>
</dbReference>
<feature type="DNA-binding region" description="HMG box" evidence="5">
    <location>
        <begin position="900"/>
        <end position="968"/>
    </location>
</feature>
<feature type="compositionally biased region" description="Polar residues" evidence="6">
    <location>
        <begin position="511"/>
        <end position="525"/>
    </location>
</feature>
<dbReference type="EMBL" id="LR899015">
    <property type="protein sequence ID" value="CAD7093976.1"/>
    <property type="molecule type" value="Genomic_DNA"/>
</dbReference>
<feature type="region of interest" description="Disordered" evidence="6">
    <location>
        <begin position="209"/>
        <end position="274"/>
    </location>
</feature>
<dbReference type="PANTHER" id="PTHR45789:SF2">
    <property type="entry name" value="FI18025P1"/>
    <property type="match status" value="1"/>
</dbReference>
<feature type="region of interest" description="Disordered" evidence="6">
    <location>
        <begin position="376"/>
        <end position="396"/>
    </location>
</feature>
<gene>
    <name evidence="8" type="ORF">HERILL_LOCUS16222</name>
</gene>
<keyword evidence="3" id="KW-0804">Transcription</keyword>
<evidence type="ECO:0000313" key="9">
    <source>
        <dbReference type="Proteomes" id="UP000594454"/>
    </source>
</evidence>
<evidence type="ECO:0000256" key="3">
    <source>
        <dbReference type="ARBA" id="ARBA00023163"/>
    </source>
</evidence>
<dbReference type="SUPFAM" id="SSF47095">
    <property type="entry name" value="HMG-box"/>
    <property type="match status" value="1"/>
</dbReference>
<feature type="region of interest" description="Disordered" evidence="6">
    <location>
        <begin position="780"/>
        <end position="812"/>
    </location>
</feature>
<feature type="region of interest" description="Disordered" evidence="6">
    <location>
        <begin position="68"/>
        <end position="103"/>
    </location>
</feature>
<dbReference type="InterPro" id="IPR051356">
    <property type="entry name" value="SOX/SOX-like_TF"/>
</dbReference>
<dbReference type="AlphaFoldDB" id="A0A7R8V6S8"/>
<organism evidence="8 9">
    <name type="scientific">Hermetia illucens</name>
    <name type="common">Black soldier fly</name>
    <dbReference type="NCBI Taxonomy" id="343691"/>
    <lineage>
        <taxon>Eukaryota</taxon>
        <taxon>Metazoa</taxon>
        <taxon>Ecdysozoa</taxon>
        <taxon>Arthropoda</taxon>
        <taxon>Hexapoda</taxon>
        <taxon>Insecta</taxon>
        <taxon>Pterygota</taxon>
        <taxon>Neoptera</taxon>
        <taxon>Endopterygota</taxon>
        <taxon>Diptera</taxon>
        <taxon>Brachycera</taxon>
        <taxon>Stratiomyomorpha</taxon>
        <taxon>Stratiomyidae</taxon>
        <taxon>Hermetiinae</taxon>
        <taxon>Hermetia</taxon>
    </lineage>
</organism>
<keyword evidence="1" id="KW-0805">Transcription regulation</keyword>
<evidence type="ECO:0000256" key="1">
    <source>
        <dbReference type="ARBA" id="ARBA00023015"/>
    </source>
</evidence>
<feature type="compositionally biased region" description="Low complexity" evidence="6">
    <location>
        <begin position="668"/>
        <end position="679"/>
    </location>
</feature>
<proteinExistence type="predicted"/>
<keyword evidence="2 5" id="KW-0238">DNA-binding</keyword>
<reference evidence="8 9" key="1">
    <citation type="submission" date="2020-11" db="EMBL/GenBank/DDBJ databases">
        <authorList>
            <person name="Wallbank WR R."/>
            <person name="Pardo Diaz C."/>
            <person name="Kozak K."/>
            <person name="Martin S."/>
            <person name="Jiggins C."/>
            <person name="Moest M."/>
            <person name="Warren A I."/>
            <person name="Generalovic N T."/>
            <person name="Byers J.R.P. K."/>
            <person name="Montejo-Kovacevich G."/>
            <person name="Yen C E."/>
        </authorList>
    </citation>
    <scope>NUCLEOTIDE SEQUENCE [LARGE SCALE GENOMIC DNA]</scope>
</reference>
<sequence>MSSKRKSPPNKFEGGGLTTATSAITPAVSTVSINYPLASSAYNQQQQTIDCNITATSATLSRQYNTRNSNLTNHTNVNSNQQHHHHHHQNNSENNSPISADFYSNSELDLDSHRSLTPLSDNDEYQQQSTIPTLIKDKEETQQSEKEQQHQPAHRISSDEIIGEQDDCCDVNNLSDSEQRCSSIADVTNLGSDAEDDGDLFSYETGDYVQKQQTEQQDEHHSDEYTISPPIKRSKNLEKYSTKTINNNNNNNSITNLYVTNDASTTPTPTESRVDVDEISDINDEVNHINLRHHPYDRVVSSPKKEQHRDDDEQQRDQQSPTLIFSVQQLDRSPEEFNKHSNGSLIVNHQEQQQQHHHHKNNISSKKVIKREASLSPQHFQQRQFNKQSDHQQIYNNNNNSINSLCNSSLLVNNNLNCISNSGVGAGGGSAISINQQHQQIQQHQQHQQQSTIKRSMDYVVKRLTNKMRSNSVADIPQQHHQQQQQQQHQSTTSQQQQQQQSPSSSPQSTAGATNPGENMPASPNSLLVLDYATGTGSLQERERKVTEMIRQLQIIRERLLSQNQLDNSPAALDAAAERLQHEHLQRLHQQEIQNQLSAQFSAKPNPLVPFLPFLRPPYQVPDPIWNQQHFAHIQAVLSGRDAAAAAAAGLLNNAASSATVTATAIGPCRSASPPLHHSPSPPRPLSIPSQQQTHHLHHPQQPPPSTQSSPHQHHRASTSPTSSDPDAPLNLSKPKLSPNNSPKSNSPPTINLSAAMSASIGALQSSVAGSMGGVSTAPVVSAASHQQQQQQQQQHGCNSLPGLPGLPRSFLPYPTSLGIGVPKQPPQFDDPNFLSACRLWADPLVHHPNKPPIDEEKVRLVRQTRISRDGAGGGNGSGVGGGNSNNSNSAERESSKPHIKRPMNAFMVWAKDERRKILKACPDMHNSNISKILGARWKAMSNADKQPYYEEQSRLSKLHMEQHPDYRYRPRPKRTCIVDGKKMRISEYKMLMRTRRAEMRQLWCREGGIRINFIG</sequence>
<dbReference type="Pfam" id="PF00505">
    <property type="entry name" value="HMG_box"/>
    <property type="match status" value="1"/>
</dbReference>
<feature type="compositionally biased region" description="Gly residues" evidence="6">
    <location>
        <begin position="871"/>
        <end position="884"/>
    </location>
</feature>
<feature type="compositionally biased region" description="Basic and acidic residues" evidence="6">
    <location>
        <begin position="139"/>
        <end position="149"/>
    </location>
</feature>
<evidence type="ECO:0000256" key="5">
    <source>
        <dbReference type="PROSITE-ProRule" id="PRU00267"/>
    </source>
</evidence>
<evidence type="ECO:0000256" key="4">
    <source>
        <dbReference type="ARBA" id="ARBA00023242"/>
    </source>
</evidence>
<dbReference type="FunFam" id="1.10.30.10:FF:000003">
    <property type="entry name" value="Putative transcription factor SOX-6"/>
    <property type="match status" value="1"/>
</dbReference>
<keyword evidence="9" id="KW-1185">Reference proteome</keyword>
<evidence type="ECO:0000256" key="6">
    <source>
        <dbReference type="SAM" id="MobiDB-lite"/>
    </source>
</evidence>
<feature type="region of interest" description="Disordered" evidence="6">
    <location>
        <begin position="473"/>
        <end position="525"/>
    </location>
</feature>
<keyword evidence="4 5" id="KW-0539">Nucleus</keyword>
<dbReference type="GO" id="GO:0005634">
    <property type="term" value="C:nucleus"/>
    <property type="evidence" value="ECO:0007669"/>
    <property type="project" value="UniProtKB-UniRule"/>
</dbReference>
<dbReference type="Proteomes" id="UP000594454">
    <property type="component" value="Chromosome 7"/>
</dbReference>
<protein>
    <recommendedName>
        <fullName evidence="7">HMG box domain-containing protein</fullName>
    </recommendedName>
</protein>
<evidence type="ECO:0000313" key="8">
    <source>
        <dbReference type="EMBL" id="CAD7093976.1"/>
    </source>
</evidence>
<dbReference type="Gene3D" id="1.10.30.10">
    <property type="entry name" value="High mobility group box domain"/>
    <property type="match status" value="1"/>
</dbReference>
<accession>A0A7R8V6S8</accession>
<dbReference type="GO" id="GO:0045165">
    <property type="term" value="P:cell fate commitment"/>
    <property type="evidence" value="ECO:0007669"/>
    <property type="project" value="TreeGrafter"/>
</dbReference>
<dbReference type="InterPro" id="IPR009071">
    <property type="entry name" value="HMG_box_dom"/>
</dbReference>
<feature type="region of interest" description="Disordered" evidence="6">
    <location>
        <begin position="868"/>
        <end position="902"/>
    </location>
</feature>
<dbReference type="SMART" id="SM00398">
    <property type="entry name" value="HMG"/>
    <property type="match status" value="1"/>
</dbReference>
<dbReference type="InterPro" id="IPR036910">
    <property type="entry name" value="HMG_box_dom_sf"/>
</dbReference>
<feature type="compositionally biased region" description="Polar residues" evidence="6">
    <location>
        <begin position="253"/>
        <end position="271"/>
    </location>
</feature>
<feature type="compositionally biased region" description="Low complexity" evidence="6">
    <location>
        <begin position="718"/>
        <end position="749"/>
    </location>
</feature>
<feature type="compositionally biased region" description="Polar residues" evidence="6">
    <location>
        <begin position="376"/>
        <end position="395"/>
    </location>
</feature>
<dbReference type="OrthoDB" id="6247875at2759"/>
<evidence type="ECO:0000259" key="7">
    <source>
        <dbReference type="PROSITE" id="PS50118"/>
    </source>
</evidence>
<feature type="compositionally biased region" description="Low complexity" evidence="6">
    <location>
        <begin position="477"/>
        <end position="510"/>
    </location>
</feature>
<feature type="region of interest" description="Disordered" evidence="6">
    <location>
        <begin position="286"/>
        <end position="321"/>
    </location>
</feature>
<feature type="domain" description="HMG box" evidence="7">
    <location>
        <begin position="900"/>
        <end position="968"/>
    </location>
</feature>
<dbReference type="GO" id="GO:0000981">
    <property type="term" value="F:DNA-binding transcription factor activity, RNA polymerase II-specific"/>
    <property type="evidence" value="ECO:0007669"/>
    <property type="project" value="TreeGrafter"/>
</dbReference>
<dbReference type="CDD" id="cd22042">
    <property type="entry name" value="HMG-box_EGL13-like"/>
    <property type="match status" value="1"/>
</dbReference>
<dbReference type="InParanoid" id="A0A7R8V6S8"/>
<evidence type="ECO:0000256" key="2">
    <source>
        <dbReference type="ARBA" id="ARBA00023125"/>
    </source>
</evidence>